<dbReference type="EMBL" id="SOYY01000001">
    <property type="protein sequence ID" value="KAA0725418.1"/>
    <property type="molecule type" value="Genomic_DNA"/>
</dbReference>
<protein>
    <submittedName>
        <fullName evidence="1">Uncharacterized protein</fullName>
    </submittedName>
</protein>
<sequence>MAATPEPVSKVKMAAKPVSAVKMAATPVSAVKMSVSSQVVRSARARVSTQDGCHASTSALPVPPNGNELCLVFLEMPNKLLPPRFYLAHSESTLATGD</sequence>
<comment type="caution">
    <text evidence="1">The sequence shown here is derived from an EMBL/GenBank/DDBJ whole genome shotgun (WGS) entry which is preliminary data.</text>
</comment>
<dbReference type="AlphaFoldDB" id="A0A5A9PUG4"/>
<evidence type="ECO:0000313" key="1">
    <source>
        <dbReference type="EMBL" id="KAA0725418.1"/>
    </source>
</evidence>
<reference evidence="1 2" key="1">
    <citation type="journal article" date="2019" name="Mol. Ecol. Resour.">
        <title>Chromosome-level genome assembly of Triplophysa tibetana, a fish adapted to the harsh high-altitude environment of the Tibetan Plateau.</title>
        <authorList>
            <person name="Yang X."/>
            <person name="Liu H."/>
            <person name="Ma Z."/>
            <person name="Zou Y."/>
            <person name="Zou M."/>
            <person name="Mao Y."/>
            <person name="Li X."/>
            <person name="Wang H."/>
            <person name="Chen T."/>
            <person name="Wang W."/>
            <person name="Yang R."/>
        </authorList>
    </citation>
    <scope>NUCLEOTIDE SEQUENCE [LARGE SCALE GENOMIC DNA]</scope>
    <source>
        <strain evidence="1">TTIB1903HZAU</strain>
        <tissue evidence="1">Muscle</tissue>
    </source>
</reference>
<proteinExistence type="predicted"/>
<keyword evidence="2" id="KW-1185">Reference proteome</keyword>
<dbReference type="Proteomes" id="UP000324632">
    <property type="component" value="Chromosome 1"/>
</dbReference>
<gene>
    <name evidence="1" type="ORF">E1301_Tti010421</name>
</gene>
<evidence type="ECO:0000313" key="2">
    <source>
        <dbReference type="Proteomes" id="UP000324632"/>
    </source>
</evidence>
<organism evidence="1 2">
    <name type="scientific">Triplophysa tibetana</name>
    <dbReference type="NCBI Taxonomy" id="1572043"/>
    <lineage>
        <taxon>Eukaryota</taxon>
        <taxon>Metazoa</taxon>
        <taxon>Chordata</taxon>
        <taxon>Craniata</taxon>
        <taxon>Vertebrata</taxon>
        <taxon>Euteleostomi</taxon>
        <taxon>Actinopterygii</taxon>
        <taxon>Neopterygii</taxon>
        <taxon>Teleostei</taxon>
        <taxon>Ostariophysi</taxon>
        <taxon>Cypriniformes</taxon>
        <taxon>Nemacheilidae</taxon>
        <taxon>Triplophysa</taxon>
    </lineage>
</organism>
<accession>A0A5A9PUG4</accession>
<name>A0A5A9PUG4_9TELE</name>